<feature type="signal peptide" evidence="7">
    <location>
        <begin position="1"/>
        <end position="35"/>
    </location>
</feature>
<keyword evidence="4" id="KW-0862">Zinc</keyword>
<evidence type="ECO:0000256" key="7">
    <source>
        <dbReference type="SAM" id="SignalP"/>
    </source>
</evidence>
<name>A0A242MI63_CABSO</name>
<organism evidence="9 10">
    <name type="scientific">Caballeronia sordidicola</name>
    <name type="common">Burkholderia sordidicola</name>
    <dbReference type="NCBI Taxonomy" id="196367"/>
    <lineage>
        <taxon>Bacteria</taxon>
        <taxon>Pseudomonadati</taxon>
        <taxon>Pseudomonadota</taxon>
        <taxon>Betaproteobacteria</taxon>
        <taxon>Burkholderiales</taxon>
        <taxon>Burkholderiaceae</taxon>
        <taxon>Caballeronia</taxon>
    </lineage>
</organism>
<dbReference type="PROSITE" id="PS51144">
    <property type="entry name" value="ALPHA_CA_2"/>
    <property type="match status" value="1"/>
</dbReference>
<dbReference type="GO" id="GO:0004089">
    <property type="term" value="F:carbonate dehydratase activity"/>
    <property type="evidence" value="ECO:0007669"/>
    <property type="project" value="UniProtKB-EC"/>
</dbReference>
<dbReference type="InterPro" id="IPR023561">
    <property type="entry name" value="Carbonic_anhydrase_a-class"/>
</dbReference>
<evidence type="ECO:0000256" key="4">
    <source>
        <dbReference type="ARBA" id="ARBA00022833"/>
    </source>
</evidence>
<dbReference type="SMART" id="SM01057">
    <property type="entry name" value="Carb_anhydrase"/>
    <property type="match status" value="1"/>
</dbReference>
<comment type="similarity">
    <text evidence="1">Belongs to the alpha-carbonic anhydrase family.</text>
</comment>
<dbReference type="InterPro" id="IPR001148">
    <property type="entry name" value="CA_dom"/>
</dbReference>
<dbReference type="PANTHER" id="PTHR18952">
    <property type="entry name" value="CARBONIC ANHYDRASE"/>
    <property type="match status" value="1"/>
</dbReference>
<evidence type="ECO:0000313" key="10">
    <source>
        <dbReference type="Proteomes" id="UP000194546"/>
    </source>
</evidence>
<evidence type="ECO:0000256" key="6">
    <source>
        <dbReference type="ARBA" id="ARBA00048348"/>
    </source>
</evidence>
<feature type="chain" id="PRO_5011279444" description="carbonic anhydrase" evidence="7">
    <location>
        <begin position="36"/>
        <end position="267"/>
    </location>
</feature>
<proteinExistence type="inferred from homology"/>
<dbReference type="AlphaFoldDB" id="A0A242MI63"/>
<evidence type="ECO:0000256" key="1">
    <source>
        <dbReference type="ARBA" id="ARBA00010718"/>
    </source>
</evidence>
<dbReference type="Gene3D" id="3.10.200.10">
    <property type="entry name" value="Alpha carbonic anhydrase"/>
    <property type="match status" value="1"/>
</dbReference>
<dbReference type="InterPro" id="IPR041891">
    <property type="entry name" value="Alpha_CA_prokaryot-like"/>
</dbReference>
<keyword evidence="5" id="KW-0456">Lyase</keyword>
<feature type="domain" description="Alpha-carbonic anhydrase" evidence="8">
    <location>
        <begin position="40"/>
        <end position="267"/>
    </location>
</feature>
<accession>A0A242MI63</accession>
<gene>
    <name evidence="9" type="ORF">PAMC26510_24390</name>
</gene>
<dbReference type="CDD" id="cd03124">
    <property type="entry name" value="alpha_CA_prokaryotic_like"/>
    <property type="match status" value="1"/>
</dbReference>
<dbReference type="EMBL" id="NBTY01000133">
    <property type="protein sequence ID" value="OTP70996.1"/>
    <property type="molecule type" value="Genomic_DNA"/>
</dbReference>
<evidence type="ECO:0000259" key="8">
    <source>
        <dbReference type="PROSITE" id="PS51144"/>
    </source>
</evidence>
<dbReference type="Pfam" id="PF00194">
    <property type="entry name" value="Carb_anhydrase"/>
    <property type="match status" value="1"/>
</dbReference>
<keyword evidence="7" id="KW-0732">Signal</keyword>
<evidence type="ECO:0000256" key="5">
    <source>
        <dbReference type="ARBA" id="ARBA00023239"/>
    </source>
</evidence>
<dbReference type="EC" id="4.2.1.1" evidence="2"/>
<evidence type="ECO:0000256" key="2">
    <source>
        <dbReference type="ARBA" id="ARBA00012925"/>
    </source>
</evidence>
<evidence type="ECO:0000256" key="3">
    <source>
        <dbReference type="ARBA" id="ARBA00022723"/>
    </source>
</evidence>
<dbReference type="SUPFAM" id="SSF51069">
    <property type="entry name" value="Carbonic anhydrase"/>
    <property type="match status" value="1"/>
</dbReference>
<reference evidence="9 10" key="1">
    <citation type="submission" date="2017-03" db="EMBL/GenBank/DDBJ databases">
        <title>Genome analysis of strain PAMC 26510.</title>
        <authorList>
            <person name="Oh H.-M."/>
            <person name="Yang J.-A."/>
        </authorList>
    </citation>
    <scope>NUCLEOTIDE SEQUENCE [LARGE SCALE GENOMIC DNA]</scope>
    <source>
        <strain evidence="9 10">PAMC 26510</strain>
    </source>
</reference>
<dbReference type="Proteomes" id="UP000194546">
    <property type="component" value="Unassembled WGS sequence"/>
</dbReference>
<comment type="catalytic activity">
    <reaction evidence="6">
        <text>hydrogencarbonate + H(+) = CO2 + H2O</text>
        <dbReference type="Rhea" id="RHEA:10748"/>
        <dbReference type="ChEBI" id="CHEBI:15377"/>
        <dbReference type="ChEBI" id="CHEBI:15378"/>
        <dbReference type="ChEBI" id="CHEBI:16526"/>
        <dbReference type="ChEBI" id="CHEBI:17544"/>
        <dbReference type="EC" id="4.2.1.1"/>
    </reaction>
</comment>
<dbReference type="PANTHER" id="PTHR18952:SF265">
    <property type="entry name" value="CARBONIC ANHYDRASE"/>
    <property type="match status" value="1"/>
</dbReference>
<dbReference type="InterPro" id="IPR036398">
    <property type="entry name" value="CA_dom_sf"/>
</dbReference>
<evidence type="ECO:0000313" key="9">
    <source>
        <dbReference type="EMBL" id="OTP70996.1"/>
    </source>
</evidence>
<comment type="caution">
    <text evidence="9">The sequence shown here is derived from an EMBL/GenBank/DDBJ whole genome shotgun (WGS) entry which is preliminary data.</text>
</comment>
<sequence length="267" mass="29198">MLTPSHFRGYGMTKIKWKSSGAILITAFVSLTTSAAETNHGWTYTGNHGPAHWGALSEAFHACESGRAESPINIEGAKKAPADMPRLKINYAPLPIDIVNTGHAVQFNATPGTDSITLGDHAYQLVQFHFHSPGEERFGGKESVMDAHLVHSSADGKLLVLAVQFKLGERANPVIQAMLDRVPNEAGAEMKVTAVTVNPLDLLPKNKGYYTYSGSLTTPPCTEGVTWIEFKEPMTITKQQLDAMHHFYNGNQRPVQPTNGREIFEVD</sequence>
<dbReference type="GO" id="GO:0008270">
    <property type="term" value="F:zinc ion binding"/>
    <property type="evidence" value="ECO:0007669"/>
    <property type="project" value="InterPro"/>
</dbReference>
<keyword evidence="3" id="KW-0479">Metal-binding</keyword>
<protein>
    <recommendedName>
        <fullName evidence="2">carbonic anhydrase</fullName>
        <ecNumber evidence="2">4.2.1.1</ecNumber>
    </recommendedName>
</protein>